<proteinExistence type="predicted"/>
<accession>Q3ACT7</accession>
<reference evidence="1 2" key="1">
    <citation type="journal article" date="2005" name="PLoS Genet.">
        <title>Life in hot carbon monoxide: the complete genome sequence of Carboxydothermus hydrogenoformans Z-2901.</title>
        <authorList>
            <person name="Wu M."/>
            <person name="Ren Q."/>
            <person name="Durkin A.S."/>
            <person name="Daugherty S.C."/>
            <person name="Brinkac L.M."/>
            <person name="Dodson R.J."/>
            <person name="Madupu R."/>
            <person name="Sullivan S.A."/>
            <person name="Kolonay J.F."/>
            <person name="Haft D.H."/>
            <person name="Nelson W.C."/>
            <person name="Tallon L.J."/>
            <person name="Jones K.M."/>
            <person name="Ulrich L.E."/>
            <person name="Gonzalez J.M."/>
            <person name="Zhulin I.B."/>
            <person name="Robb F.T."/>
            <person name="Eisen J.A."/>
        </authorList>
    </citation>
    <scope>NUCLEOTIDE SEQUENCE [LARGE SCALE GENOMIC DNA]</scope>
    <source>
        <strain evidence="2">ATCC BAA-161 / DSM 6008 / Z-2901</strain>
    </source>
</reference>
<evidence type="ECO:0000313" key="2">
    <source>
        <dbReference type="Proteomes" id="UP000002706"/>
    </source>
</evidence>
<dbReference type="KEGG" id="chy:CHY_1203"/>
<dbReference type="STRING" id="246194.CHY_1203"/>
<dbReference type="HOGENOM" id="CLU_2732594_0_0_9"/>
<sequence length="71" mass="8326">MKARANTKKEEVITMKLKKPDLYGELLENKTEHFWRKVNQTKEGISAEREKLPMGLKTTTPKFFDANKEDN</sequence>
<gene>
    <name evidence="1" type="ordered locus">CHY_1203</name>
</gene>
<dbReference type="AlphaFoldDB" id="Q3ACT7"/>
<name>Q3ACT7_CARHZ</name>
<protein>
    <submittedName>
        <fullName evidence="1">Uncharacterized protein</fullName>
    </submittedName>
</protein>
<evidence type="ECO:0000313" key="1">
    <source>
        <dbReference type="EMBL" id="ABB13943.1"/>
    </source>
</evidence>
<organism evidence="1 2">
    <name type="scientific">Carboxydothermus hydrogenoformans (strain ATCC BAA-161 / DSM 6008 / Z-2901)</name>
    <dbReference type="NCBI Taxonomy" id="246194"/>
    <lineage>
        <taxon>Bacteria</taxon>
        <taxon>Bacillati</taxon>
        <taxon>Bacillota</taxon>
        <taxon>Clostridia</taxon>
        <taxon>Thermoanaerobacterales</taxon>
        <taxon>Thermoanaerobacteraceae</taxon>
        <taxon>Carboxydothermus</taxon>
    </lineage>
</organism>
<dbReference type="Proteomes" id="UP000002706">
    <property type="component" value="Chromosome"/>
</dbReference>
<keyword evidence="2" id="KW-1185">Reference proteome</keyword>
<dbReference type="EMBL" id="CP000141">
    <property type="protein sequence ID" value="ABB13943.1"/>
    <property type="molecule type" value="Genomic_DNA"/>
</dbReference>
<dbReference type="InParanoid" id="Q3ACT7"/>